<evidence type="ECO:0000313" key="8">
    <source>
        <dbReference type="Proteomes" id="UP000636888"/>
    </source>
</evidence>
<evidence type="ECO:0000256" key="4">
    <source>
        <dbReference type="ARBA" id="ARBA00022741"/>
    </source>
</evidence>
<keyword evidence="4" id="KW-0547">Nucleotide-binding</keyword>
<protein>
    <submittedName>
        <fullName evidence="7">ABC transporter ATP-binding protein</fullName>
    </submittedName>
</protein>
<dbReference type="PROSITE" id="PS50893">
    <property type="entry name" value="ABC_TRANSPORTER_2"/>
    <property type="match status" value="1"/>
</dbReference>
<dbReference type="SMART" id="SM00382">
    <property type="entry name" value="AAA"/>
    <property type="match status" value="1"/>
</dbReference>
<keyword evidence="2" id="KW-0813">Transport</keyword>
<keyword evidence="8" id="KW-1185">Reference proteome</keyword>
<evidence type="ECO:0000256" key="1">
    <source>
        <dbReference type="ARBA" id="ARBA00005417"/>
    </source>
</evidence>
<dbReference type="Pfam" id="PF00005">
    <property type="entry name" value="ABC_tran"/>
    <property type="match status" value="1"/>
</dbReference>
<dbReference type="AlphaFoldDB" id="A0A8J7J0I9"/>
<proteinExistence type="inferred from homology"/>
<evidence type="ECO:0000256" key="5">
    <source>
        <dbReference type="ARBA" id="ARBA00022840"/>
    </source>
</evidence>
<dbReference type="RefSeq" id="WP_199382753.1">
    <property type="nucleotide sequence ID" value="NZ_JAEMHM010000003.1"/>
</dbReference>
<dbReference type="PANTHER" id="PTHR42711">
    <property type="entry name" value="ABC TRANSPORTER ATP-BINDING PROTEIN"/>
    <property type="match status" value="1"/>
</dbReference>
<dbReference type="Proteomes" id="UP000636888">
    <property type="component" value="Unassembled WGS sequence"/>
</dbReference>
<keyword evidence="5 7" id="KW-0067">ATP-binding</keyword>
<keyword evidence="3" id="KW-0536">Nodulation</keyword>
<comment type="similarity">
    <text evidence="1">Belongs to the ABC transporter superfamily.</text>
</comment>
<dbReference type="GO" id="GO:0005524">
    <property type="term" value="F:ATP binding"/>
    <property type="evidence" value="ECO:0007669"/>
    <property type="project" value="UniProtKB-KW"/>
</dbReference>
<accession>A0A8J7J0I9</accession>
<evidence type="ECO:0000259" key="6">
    <source>
        <dbReference type="PROSITE" id="PS50893"/>
    </source>
</evidence>
<feature type="domain" description="ABC transporter" evidence="6">
    <location>
        <begin position="1"/>
        <end position="212"/>
    </location>
</feature>
<evidence type="ECO:0000313" key="7">
    <source>
        <dbReference type="EMBL" id="MBJ6723913.1"/>
    </source>
</evidence>
<dbReference type="EMBL" id="JAEMHM010000003">
    <property type="protein sequence ID" value="MBJ6723913.1"/>
    <property type="molecule type" value="Genomic_DNA"/>
</dbReference>
<dbReference type="PANTHER" id="PTHR42711:SF5">
    <property type="entry name" value="ABC TRANSPORTER ATP-BINDING PROTEIN NATA"/>
    <property type="match status" value="1"/>
</dbReference>
<dbReference type="CDD" id="cd03230">
    <property type="entry name" value="ABC_DR_subfamily_A"/>
    <property type="match status" value="1"/>
</dbReference>
<dbReference type="InterPro" id="IPR003439">
    <property type="entry name" value="ABC_transporter-like_ATP-bd"/>
</dbReference>
<dbReference type="InterPro" id="IPR050763">
    <property type="entry name" value="ABC_transporter_ATP-binding"/>
</dbReference>
<comment type="caution">
    <text evidence="7">The sequence shown here is derived from an EMBL/GenBank/DDBJ whole genome shotgun (WGS) entry which is preliminary data.</text>
</comment>
<sequence length="221" mass="24491">MLEEVNLTIGKGTLTAIVGPNGSGKTTLIKSLLGLVHIDRGEITIDGRKVNGDCAYRKEIGYMPQIARYPENLKVRELLGMLKDLRGVREGLDEELVEQLEIGREMEKPLRTLSGGTRQKVGAVIAFLFNPKLMILDEPTAALDPVSSSRLKDKIVAENRKGKTVLLTSHNMNEIEELSEQIVFLLEGRIYFQGLIADLKRQSGEQNLERAVAALMRGARP</sequence>
<dbReference type="GO" id="GO:0016887">
    <property type="term" value="F:ATP hydrolysis activity"/>
    <property type="evidence" value="ECO:0007669"/>
    <property type="project" value="InterPro"/>
</dbReference>
<organism evidence="7 8">
    <name type="scientific">Geomesophilobacter sediminis</name>
    <dbReference type="NCBI Taxonomy" id="2798584"/>
    <lineage>
        <taxon>Bacteria</taxon>
        <taxon>Pseudomonadati</taxon>
        <taxon>Thermodesulfobacteriota</taxon>
        <taxon>Desulfuromonadia</taxon>
        <taxon>Geobacterales</taxon>
        <taxon>Geobacteraceae</taxon>
        <taxon>Geomesophilobacter</taxon>
    </lineage>
</organism>
<name>A0A8J7J0I9_9BACT</name>
<dbReference type="Gene3D" id="3.40.50.300">
    <property type="entry name" value="P-loop containing nucleotide triphosphate hydrolases"/>
    <property type="match status" value="1"/>
</dbReference>
<evidence type="ECO:0000256" key="2">
    <source>
        <dbReference type="ARBA" id="ARBA00022448"/>
    </source>
</evidence>
<dbReference type="InterPro" id="IPR027417">
    <property type="entry name" value="P-loop_NTPase"/>
</dbReference>
<dbReference type="InterPro" id="IPR003593">
    <property type="entry name" value="AAA+_ATPase"/>
</dbReference>
<gene>
    <name evidence="7" type="ORF">JFN93_04250</name>
</gene>
<reference evidence="7" key="1">
    <citation type="submission" date="2020-12" db="EMBL/GenBank/DDBJ databases">
        <title>Geomonas sp. Red875, isolated from river sediment.</title>
        <authorList>
            <person name="Xu Z."/>
            <person name="Zhang Z."/>
            <person name="Masuda Y."/>
            <person name="Itoh H."/>
            <person name="Senoo K."/>
        </authorList>
    </citation>
    <scope>NUCLEOTIDE SEQUENCE</scope>
    <source>
        <strain evidence="7">Red875</strain>
    </source>
</reference>
<dbReference type="SUPFAM" id="SSF52540">
    <property type="entry name" value="P-loop containing nucleoside triphosphate hydrolases"/>
    <property type="match status" value="1"/>
</dbReference>
<evidence type="ECO:0000256" key="3">
    <source>
        <dbReference type="ARBA" id="ARBA00022458"/>
    </source>
</evidence>